<dbReference type="Proteomes" id="UP000572635">
    <property type="component" value="Unassembled WGS sequence"/>
</dbReference>
<comment type="caution">
    <text evidence="1">The sequence shown here is derived from an EMBL/GenBank/DDBJ whole genome shotgun (WGS) entry which is preliminary data.</text>
</comment>
<dbReference type="InterPro" id="IPR009218">
    <property type="entry name" value="HD_phosphohydro"/>
</dbReference>
<dbReference type="Gene3D" id="1.10.3210.10">
    <property type="entry name" value="Hypothetical protein af1432"/>
    <property type="match status" value="1"/>
</dbReference>
<sequence>MENADLRRAWRALAGTGERAGAVGAELLGRWSGPDRHYHGPDHLRAVLAGVDALAGEAADADLVRFAAWFHDAVYDGVPGRDEERSAALAERLVPECGRSAEFAAEVGRLVRVTAGHRPAPGDTDAEVLCDADLAVLGRDPEGYREYAAAVRREYAHVGEADFRAGRAAVLRGLLAADPLFRTAAGRARWEAAARRNMAGELAALGGEPPPLAPPQA</sequence>
<dbReference type="PANTHER" id="PTHR21174:SF0">
    <property type="entry name" value="HD PHOSPHOHYDROLASE FAMILY PROTEIN-RELATED"/>
    <property type="match status" value="1"/>
</dbReference>
<protein>
    <submittedName>
        <fullName evidence="1">Putative metal-dependent HD superfamily phosphohydrolase</fullName>
    </submittedName>
</protein>
<evidence type="ECO:0000313" key="1">
    <source>
        <dbReference type="EMBL" id="MBB5432027.1"/>
    </source>
</evidence>
<dbReference type="EMBL" id="JACHDB010000001">
    <property type="protein sequence ID" value="MBB5432027.1"/>
    <property type="molecule type" value="Genomic_DNA"/>
</dbReference>
<evidence type="ECO:0000313" key="2">
    <source>
        <dbReference type="Proteomes" id="UP000572635"/>
    </source>
</evidence>
<proteinExistence type="predicted"/>
<keyword evidence="2" id="KW-1185">Reference proteome</keyword>
<dbReference type="PANTHER" id="PTHR21174">
    <property type="match status" value="1"/>
</dbReference>
<gene>
    <name evidence="1" type="ORF">HDA36_002111</name>
</gene>
<name>A0A7W8VD99_9ACTN</name>
<organism evidence="1 2">
    <name type="scientific">Nocardiopsis composta</name>
    <dbReference type="NCBI Taxonomy" id="157465"/>
    <lineage>
        <taxon>Bacteria</taxon>
        <taxon>Bacillati</taxon>
        <taxon>Actinomycetota</taxon>
        <taxon>Actinomycetes</taxon>
        <taxon>Streptosporangiales</taxon>
        <taxon>Nocardiopsidaceae</taxon>
        <taxon>Nocardiopsis</taxon>
    </lineage>
</organism>
<dbReference type="SUPFAM" id="SSF109604">
    <property type="entry name" value="HD-domain/PDEase-like"/>
    <property type="match status" value="1"/>
</dbReference>
<reference evidence="1 2" key="1">
    <citation type="submission" date="2020-08" db="EMBL/GenBank/DDBJ databases">
        <title>Sequencing the genomes of 1000 actinobacteria strains.</title>
        <authorList>
            <person name="Klenk H.-P."/>
        </authorList>
    </citation>
    <scope>NUCLEOTIDE SEQUENCE [LARGE SCALE GENOMIC DNA]</scope>
    <source>
        <strain evidence="1 2">DSM 44551</strain>
    </source>
</reference>
<keyword evidence="1" id="KW-0378">Hydrolase</keyword>
<dbReference type="PIRSF" id="PIRSF035170">
    <property type="entry name" value="HD_phosphohydro"/>
    <property type="match status" value="1"/>
</dbReference>
<accession>A0A7W8VD99</accession>
<dbReference type="GO" id="GO:0016787">
    <property type="term" value="F:hydrolase activity"/>
    <property type="evidence" value="ECO:0007669"/>
    <property type="project" value="UniProtKB-KW"/>
</dbReference>
<dbReference type="AlphaFoldDB" id="A0A7W8VD99"/>